<evidence type="ECO:0000256" key="1">
    <source>
        <dbReference type="ARBA" id="ARBA00004651"/>
    </source>
</evidence>
<evidence type="ECO:0000313" key="9">
    <source>
        <dbReference type="EMBL" id="ARI79097.1"/>
    </source>
</evidence>
<evidence type="ECO:0000256" key="4">
    <source>
        <dbReference type="ARBA" id="ARBA00022692"/>
    </source>
</evidence>
<keyword evidence="5 7" id="KW-1133">Transmembrane helix</keyword>
<proteinExistence type="predicted"/>
<evidence type="ECO:0000313" key="10">
    <source>
        <dbReference type="Proteomes" id="UP000192527"/>
    </source>
</evidence>
<name>A0A1W6A0S4_9BACI</name>
<dbReference type="SUPFAM" id="SSF103473">
    <property type="entry name" value="MFS general substrate transporter"/>
    <property type="match status" value="1"/>
</dbReference>
<dbReference type="Pfam" id="PF07690">
    <property type="entry name" value="MFS_1"/>
    <property type="match status" value="1"/>
</dbReference>
<dbReference type="PANTHER" id="PTHR43414">
    <property type="entry name" value="MULTIDRUG RESISTANCE PROTEIN MDTG"/>
    <property type="match status" value="1"/>
</dbReference>
<feature type="transmembrane region" description="Helical" evidence="7">
    <location>
        <begin position="357"/>
        <end position="382"/>
    </location>
</feature>
<feature type="transmembrane region" description="Helical" evidence="7">
    <location>
        <begin position="125"/>
        <end position="147"/>
    </location>
</feature>
<dbReference type="PRINTS" id="PR01035">
    <property type="entry name" value="TCRTETA"/>
</dbReference>
<evidence type="ECO:0000256" key="5">
    <source>
        <dbReference type="ARBA" id="ARBA00022989"/>
    </source>
</evidence>
<dbReference type="STRING" id="402384.HM131_03225"/>
<organism evidence="9 10">
    <name type="scientific">Halobacillus mangrovi</name>
    <dbReference type="NCBI Taxonomy" id="402384"/>
    <lineage>
        <taxon>Bacteria</taxon>
        <taxon>Bacillati</taxon>
        <taxon>Bacillota</taxon>
        <taxon>Bacilli</taxon>
        <taxon>Bacillales</taxon>
        <taxon>Bacillaceae</taxon>
        <taxon>Halobacillus</taxon>
    </lineage>
</organism>
<dbReference type="KEGG" id="hmn:HM131_03225"/>
<feature type="transmembrane region" description="Helical" evidence="7">
    <location>
        <begin position="240"/>
        <end position="258"/>
    </location>
</feature>
<dbReference type="PANTHER" id="PTHR43414:SF3">
    <property type="entry name" value="LMO2377 PROTEIN"/>
    <property type="match status" value="1"/>
</dbReference>
<feature type="transmembrane region" description="Helical" evidence="7">
    <location>
        <begin position="153"/>
        <end position="175"/>
    </location>
</feature>
<keyword evidence="3" id="KW-1003">Cell membrane</keyword>
<feature type="domain" description="Major facilitator superfamily (MFS) profile" evidence="8">
    <location>
        <begin position="1"/>
        <end position="386"/>
    </location>
</feature>
<dbReference type="Proteomes" id="UP000192527">
    <property type="component" value="Chromosome"/>
</dbReference>
<feature type="transmembrane region" description="Helical" evidence="7">
    <location>
        <begin position="68"/>
        <end position="86"/>
    </location>
</feature>
<dbReference type="OrthoDB" id="65739at2"/>
<dbReference type="GO" id="GO:0022857">
    <property type="term" value="F:transmembrane transporter activity"/>
    <property type="evidence" value="ECO:0007669"/>
    <property type="project" value="InterPro"/>
</dbReference>
<dbReference type="InterPro" id="IPR001958">
    <property type="entry name" value="Tet-R_TetA/multi-R_MdtG-like"/>
</dbReference>
<feature type="transmembrane region" description="Helical" evidence="7">
    <location>
        <begin position="35"/>
        <end position="56"/>
    </location>
</feature>
<feature type="transmembrane region" description="Helical" evidence="7">
    <location>
        <begin position="295"/>
        <end position="320"/>
    </location>
</feature>
<comment type="subcellular location">
    <subcellularLocation>
        <location evidence="1">Cell membrane</location>
        <topology evidence="1">Multi-pass membrane protein</topology>
    </subcellularLocation>
</comment>
<feature type="transmembrane region" description="Helical" evidence="7">
    <location>
        <begin position="332"/>
        <end position="351"/>
    </location>
</feature>
<dbReference type="EMBL" id="CP020772">
    <property type="protein sequence ID" value="ARI79097.1"/>
    <property type="molecule type" value="Genomic_DNA"/>
</dbReference>
<keyword evidence="6 7" id="KW-0472">Membrane</keyword>
<evidence type="ECO:0000256" key="2">
    <source>
        <dbReference type="ARBA" id="ARBA00022448"/>
    </source>
</evidence>
<feature type="transmembrane region" description="Helical" evidence="7">
    <location>
        <begin position="7"/>
        <end position="23"/>
    </location>
</feature>
<keyword evidence="4 7" id="KW-0812">Transmembrane</keyword>
<dbReference type="Gene3D" id="1.20.1250.20">
    <property type="entry name" value="MFS general substrate transporter like domains"/>
    <property type="match status" value="2"/>
</dbReference>
<dbReference type="InterPro" id="IPR020846">
    <property type="entry name" value="MFS_dom"/>
</dbReference>
<sequence>MWFANFFIAGSITMVLPFLSLYIEEFGDYSASYVQTWSGWVFGITFVTAFIFSPIWGKIGDRYGRKNILILSASGLALSVLLMGFADSVWELFFLRLFMGVFTGFIPMSQALISTQTPKNIAGQVLGTLQTGSITGSLLGPMLGGWIADVIGYSTTFQFVSITVGISAVIVFLGIHEQRIEKEDEKEQTSYNSKEVLAHIVKKPVLMMVMIISLFVQIAHFSIQPILSLFVGELHGPENLALFSGIAFSAAGLGNLMMARRWGRIADQKGYVKILIFLLFMAGLVYIPAAFVTNIWQLVLLRFLLGVSIGGIIPVRTAYIRQEAPVAMQGEVLGYNTSIRFLGNIIGPAMGGMLSGAFGFSAVFFVTSSLLLACGVFMLITLHKSSAGVRYHRNASYSK</sequence>
<protein>
    <submittedName>
        <fullName evidence="9">MFS transporter</fullName>
    </submittedName>
</protein>
<reference evidence="9 10" key="1">
    <citation type="submission" date="2017-04" db="EMBL/GenBank/DDBJ databases">
        <title>The whole genome sequencing and assembly of Halobacillus mangrovi strain.</title>
        <authorList>
            <person name="Lee S.-J."/>
            <person name="Park M.-K."/>
            <person name="Kim J.-Y."/>
            <person name="Lee Y.-J."/>
            <person name="Yi H."/>
            <person name="Bahn Y.-S."/>
            <person name="Kim J.F."/>
            <person name="Lee D.-W."/>
        </authorList>
    </citation>
    <scope>NUCLEOTIDE SEQUENCE [LARGE SCALE GENOMIC DNA]</scope>
    <source>
        <strain evidence="9 10">KTB 131</strain>
    </source>
</reference>
<feature type="transmembrane region" description="Helical" evidence="7">
    <location>
        <begin position="196"/>
        <end position="220"/>
    </location>
</feature>
<dbReference type="InterPro" id="IPR011701">
    <property type="entry name" value="MFS"/>
</dbReference>
<evidence type="ECO:0000259" key="8">
    <source>
        <dbReference type="PROSITE" id="PS50850"/>
    </source>
</evidence>
<dbReference type="PROSITE" id="PS50850">
    <property type="entry name" value="MFS"/>
    <property type="match status" value="1"/>
</dbReference>
<feature type="transmembrane region" description="Helical" evidence="7">
    <location>
        <begin position="92"/>
        <end position="113"/>
    </location>
</feature>
<dbReference type="GO" id="GO:0005886">
    <property type="term" value="C:plasma membrane"/>
    <property type="evidence" value="ECO:0007669"/>
    <property type="project" value="UniProtKB-SubCell"/>
</dbReference>
<evidence type="ECO:0000256" key="7">
    <source>
        <dbReference type="SAM" id="Phobius"/>
    </source>
</evidence>
<keyword evidence="2" id="KW-0813">Transport</keyword>
<gene>
    <name evidence="9" type="ORF">HM131_03225</name>
</gene>
<evidence type="ECO:0000256" key="3">
    <source>
        <dbReference type="ARBA" id="ARBA00022475"/>
    </source>
</evidence>
<accession>A0A1W6A0S4</accession>
<dbReference type="InterPro" id="IPR036259">
    <property type="entry name" value="MFS_trans_sf"/>
</dbReference>
<evidence type="ECO:0000256" key="6">
    <source>
        <dbReference type="ARBA" id="ARBA00023136"/>
    </source>
</evidence>
<feature type="transmembrane region" description="Helical" evidence="7">
    <location>
        <begin position="270"/>
        <end position="289"/>
    </location>
</feature>
<keyword evidence="10" id="KW-1185">Reference proteome</keyword>
<dbReference type="AlphaFoldDB" id="A0A1W6A0S4"/>